<dbReference type="PANTHER" id="PTHR10491">
    <property type="entry name" value="DTDP-4-DEHYDRORHAMNOSE REDUCTASE"/>
    <property type="match status" value="1"/>
</dbReference>
<dbReference type="InterPro" id="IPR036291">
    <property type="entry name" value="NAD(P)-bd_dom_sf"/>
</dbReference>
<accession>A0A1H0BN50</accession>
<dbReference type="OrthoDB" id="9803892at2"/>
<evidence type="ECO:0000256" key="5">
    <source>
        <dbReference type="RuleBase" id="RU364082"/>
    </source>
</evidence>
<sequence>MSDLTVETTPIPGLLVVRLDVREDARGWFKENWQREKMVALGLPDFGPVQNNISFNAARGATRGIHTEPWDKFVSVANGRIFAAWVDMREGKSFGTTFHVEIDPSVAVFVPRGVGNSYQTLEDGVAYTYLVNDHWRPGTAYPALHLGDETLGIPWPIPLDECEISEKDLANPKLDAVTPMAPKKTLIIGALGQLGRALQPVFPGADLVDVAELDLTDADAVAAWPWQDYGLVLNAAAYTAVDAAETPDGRRTAWAANATAPATLARLSDEHGFTLVHYSSEYVFDGTVPDHTEDEPVSPLGVYAQSKAAGDLAVGTAARHYVLRTSWVIGRGNNFVRTMKRLADQGVSPDVVSDQVGRLTFTSELTRATRHLLDVAAPFGTYNLSNSGPAMSWAEIAGAVFELAGRSATDVRPITTAEYAAGKSLSPRPASSTMSLDKIRATGFESVDAMVALDDYLAGWNPAADPGT</sequence>
<dbReference type="Gene3D" id="3.90.25.10">
    <property type="entry name" value="UDP-galactose 4-epimerase, domain 1"/>
    <property type="match status" value="1"/>
</dbReference>
<evidence type="ECO:0000313" key="8">
    <source>
        <dbReference type="Proteomes" id="UP000199004"/>
    </source>
</evidence>
<comment type="pathway">
    <text evidence="5">Carbohydrate biosynthesis; dTDP-L-rhamnose biosynthesis.</text>
</comment>
<evidence type="ECO:0000256" key="3">
    <source>
        <dbReference type="PIRSR" id="PIRSR600888-1"/>
    </source>
</evidence>
<dbReference type="InterPro" id="IPR000888">
    <property type="entry name" value="RmlC-like"/>
</dbReference>
<name>A0A1H0BN50_9ACTN</name>
<dbReference type="GO" id="GO:0008831">
    <property type="term" value="F:dTDP-4-dehydrorhamnose reductase activity"/>
    <property type="evidence" value="ECO:0007669"/>
    <property type="project" value="UniProtKB-EC"/>
</dbReference>
<comment type="function">
    <text evidence="5">Catalyzes the reduction of dTDP-6-deoxy-L-lyxo-4-hexulose to yield dTDP-L-rhamnose.</text>
</comment>
<reference evidence="7 8" key="1">
    <citation type="submission" date="2016-10" db="EMBL/GenBank/DDBJ databases">
        <authorList>
            <person name="de Groot N.N."/>
        </authorList>
    </citation>
    <scope>NUCLEOTIDE SEQUENCE [LARGE SCALE GENOMIC DNA]</scope>
    <source>
        <strain evidence="7 8">CGMCC 1.11147</strain>
    </source>
</reference>
<evidence type="ECO:0000256" key="2">
    <source>
        <dbReference type="ARBA" id="ARBA00010944"/>
    </source>
</evidence>
<dbReference type="GO" id="GO:0008830">
    <property type="term" value="F:dTDP-4-dehydrorhamnose 3,5-epimerase activity"/>
    <property type="evidence" value="ECO:0007669"/>
    <property type="project" value="InterPro"/>
</dbReference>
<dbReference type="SUPFAM" id="SSF51735">
    <property type="entry name" value="NAD(P)-binding Rossmann-fold domains"/>
    <property type="match status" value="1"/>
</dbReference>
<feature type="domain" description="RmlD-like substrate binding" evidence="6">
    <location>
        <begin position="184"/>
        <end position="446"/>
    </location>
</feature>
<dbReference type="RefSeq" id="WP_091024661.1">
    <property type="nucleotide sequence ID" value="NZ_BKAE01000006.1"/>
</dbReference>
<comment type="similarity">
    <text evidence="2 5">Belongs to the dTDP-4-dehydrorhamnose reductase family.</text>
</comment>
<dbReference type="EC" id="1.1.1.133" evidence="5"/>
<dbReference type="Pfam" id="PF00908">
    <property type="entry name" value="dTDP_sugar_isom"/>
    <property type="match status" value="1"/>
</dbReference>
<evidence type="ECO:0000313" key="7">
    <source>
        <dbReference type="EMBL" id="SDN46998.1"/>
    </source>
</evidence>
<feature type="active site" description="Proton acceptor" evidence="3">
    <location>
        <position position="66"/>
    </location>
</feature>
<dbReference type="STRING" id="1005944.SAMN05192576_2182"/>
<gene>
    <name evidence="7" type="ORF">SAMN05192576_2182</name>
</gene>
<dbReference type="Pfam" id="PF04321">
    <property type="entry name" value="RmlD_sub_bind"/>
    <property type="match status" value="1"/>
</dbReference>
<dbReference type="InterPro" id="IPR014710">
    <property type="entry name" value="RmlC-like_jellyroll"/>
</dbReference>
<dbReference type="UniPathway" id="UPA00124"/>
<dbReference type="InterPro" id="IPR011051">
    <property type="entry name" value="RmlC_Cupin_sf"/>
</dbReference>
<evidence type="ECO:0000256" key="1">
    <source>
        <dbReference type="ARBA" id="ARBA00010154"/>
    </source>
</evidence>
<organism evidence="7 8">
    <name type="scientific">Nocardioides szechwanensis</name>
    <dbReference type="NCBI Taxonomy" id="1005944"/>
    <lineage>
        <taxon>Bacteria</taxon>
        <taxon>Bacillati</taxon>
        <taxon>Actinomycetota</taxon>
        <taxon>Actinomycetes</taxon>
        <taxon>Propionibacteriales</taxon>
        <taxon>Nocardioidaceae</taxon>
        <taxon>Nocardioides</taxon>
    </lineage>
</organism>
<dbReference type="InterPro" id="IPR005913">
    <property type="entry name" value="dTDP_dehydrorham_reduct"/>
</dbReference>
<keyword evidence="8" id="KW-1185">Reference proteome</keyword>
<dbReference type="Gene3D" id="2.60.120.10">
    <property type="entry name" value="Jelly Rolls"/>
    <property type="match status" value="1"/>
</dbReference>
<dbReference type="GO" id="GO:0019305">
    <property type="term" value="P:dTDP-rhamnose biosynthetic process"/>
    <property type="evidence" value="ECO:0007669"/>
    <property type="project" value="UniProtKB-UniPathway"/>
</dbReference>
<dbReference type="InterPro" id="IPR029903">
    <property type="entry name" value="RmlD-like-bd"/>
</dbReference>
<evidence type="ECO:0000256" key="4">
    <source>
        <dbReference type="PIRSR" id="PIRSR600888-3"/>
    </source>
</evidence>
<dbReference type="AlphaFoldDB" id="A0A1H0BN50"/>
<dbReference type="SUPFAM" id="SSF51182">
    <property type="entry name" value="RmlC-like cupins"/>
    <property type="match status" value="1"/>
</dbReference>
<dbReference type="Proteomes" id="UP000199004">
    <property type="component" value="Unassembled WGS sequence"/>
</dbReference>
<proteinExistence type="inferred from homology"/>
<feature type="active site" description="Proton donor" evidence="3">
    <location>
        <position position="129"/>
    </location>
</feature>
<evidence type="ECO:0000259" key="6">
    <source>
        <dbReference type="Pfam" id="PF04321"/>
    </source>
</evidence>
<dbReference type="PANTHER" id="PTHR10491:SF4">
    <property type="entry name" value="METHIONINE ADENOSYLTRANSFERASE 2 SUBUNIT BETA"/>
    <property type="match status" value="1"/>
</dbReference>
<dbReference type="Gene3D" id="3.40.50.720">
    <property type="entry name" value="NAD(P)-binding Rossmann-like Domain"/>
    <property type="match status" value="1"/>
</dbReference>
<dbReference type="CDD" id="cd05254">
    <property type="entry name" value="dTDP_HR_like_SDR_e"/>
    <property type="match status" value="1"/>
</dbReference>
<feature type="site" description="Participates in a stacking interaction with the thymidine ring of dTDP-4-oxo-6-deoxyglucose" evidence="4">
    <location>
        <position position="135"/>
    </location>
</feature>
<dbReference type="EMBL" id="FNIC01000003">
    <property type="protein sequence ID" value="SDN46998.1"/>
    <property type="molecule type" value="Genomic_DNA"/>
</dbReference>
<keyword evidence="5" id="KW-0521">NADP</keyword>
<keyword evidence="5" id="KW-0560">Oxidoreductase</keyword>
<protein>
    <recommendedName>
        <fullName evidence="5">dTDP-4-dehydrorhamnose reductase</fullName>
        <ecNumber evidence="5">1.1.1.133</ecNumber>
    </recommendedName>
</protein>
<comment type="similarity">
    <text evidence="1">Belongs to the dTDP-4-dehydrorhamnose 3,5-epimerase family.</text>
</comment>